<dbReference type="InterPro" id="IPR014013">
    <property type="entry name" value="Helic_SF1/SF2_ATP-bd_DinG/Rad3"/>
</dbReference>
<dbReference type="GO" id="GO:0006139">
    <property type="term" value="P:nucleobase-containing compound metabolic process"/>
    <property type="evidence" value="ECO:0007669"/>
    <property type="project" value="InterPro"/>
</dbReference>
<dbReference type="GO" id="GO:0003676">
    <property type="term" value="F:nucleic acid binding"/>
    <property type="evidence" value="ECO:0007669"/>
    <property type="project" value="InterPro"/>
</dbReference>
<sequence>MSKALRALDAALAAVAGSQERPGQRAMVEAVATALGSGEHLLVQAGTGTGKSLGYLVPALASGKRVVVATATKALQAQLVDKDLPRLVTALTPVLGRTPTYALAKGRSNYLCLQQAHGGPGAREDEPDSLFDGPASSLGTQVVRLREWAEDTATGDRDEVPFPVTDRAWRQVSVSARECLGSRCPSRVECFAEKAREAAKEADVVVANHTLLALDVFTGVQVLPERDAVVLDEAHEFVSSVTDALSHELASGDVRRAVASAAELVSVTTHERLEQARDGLDGVLGTVSPGWIQSLDRHALDSIALLGRTAGQACHEITRDSGGDADPAPDDVELARRERAKAALTAIAEAANEIGTPSVSSAVYATADGAGTRLRVSPLQVGGALGSRLFGETTVIATSATLTLGGSFRHAAQQLGLVWLAGHPVGATADDGPGHEPREVAAVDEVLDRDDDAPPPRWRHLDVGSPFDYRRQSQLWVARSLPDPGRMAVSWAREVDALLVELVQAAGGRTLGLFSSTNAAARAAAAVREATDLPVLLQGDDSPGALQHAFASDARTCLFGTRSFWQGVDTPGSACQLVVLDRIPFGHVDDPLSKARLAAASAAGRNGFLEVTLPPAAVLLAQGAGRLVRATQDRGIVVVLDPRLETAGYSGTLLATLPPFYRARSKEAVLASLRAIDADAPDVLPPGPPPSERRRALARS</sequence>
<keyword evidence="3" id="KW-0378">Hydrolase</keyword>
<dbReference type="GO" id="GO:0043139">
    <property type="term" value="F:5'-3' DNA helicase activity"/>
    <property type="evidence" value="ECO:0007669"/>
    <property type="project" value="UniProtKB-EC"/>
</dbReference>
<dbReference type="GO" id="GO:0016818">
    <property type="term" value="F:hydrolase activity, acting on acid anhydrides, in phosphorus-containing anhydrides"/>
    <property type="evidence" value="ECO:0007669"/>
    <property type="project" value="InterPro"/>
</dbReference>
<feature type="domain" description="Helicase ATP-binding" evidence="9">
    <location>
        <begin position="10"/>
        <end position="280"/>
    </location>
</feature>
<feature type="region of interest" description="Disordered" evidence="8">
    <location>
        <begin position="679"/>
        <end position="700"/>
    </location>
</feature>
<evidence type="ECO:0000256" key="6">
    <source>
        <dbReference type="ARBA" id="ARBA00044969"/>
    </source>
</evidence>
<proteinExistence type="inferred from homology"/>
<dbReference type="InterPro" id="IPR045028">
    <property type="entry name" value="DinG/Rad3-like"/>
</dbReference>
<keyword evidence="4" id="KW-0067">ATP-binding</keyword>
<evidence type="ECO:0000259" key="9">
    <source>
        <dbReference type="PROSITE" id="PS51193"/>
    </source>
</evidence>
<organism evidence="10">
    <name type="scientific">uncultured Frankineae bacterium</name>
    <dbReference type="NCBI Taxonomy" id="437475"/>
    <lineage>
        <taxon>Bacteria</taxon>
        <taxon>Bacillati</taxon>
        <taxon>Actinomycetota</taxon>
        <taxon>Actinomycetes</taxon>
        <taxon>Frankiales</taxon>
        <taxon>environmental samples</taxon>
    </lineage>
</organism>
<protein>
    <recommendedName>
        <fullName evidence="6">DNA 5'-3' helicase</fullName>
        <ecNumber evidence="6">5.6.2.3</ecNumber>
    </recommendedName>
</protein>
<dbReference type="PROSITE" id="PS51193">
    <property type="entry name" value="HELICASE_ATP_BIND_2"/>
    <property type="match status" value="1"/>
</dbReference>
<reference evidence="10" key="1">
    <citation type="submission" date="2020-02" db="EMBL/GenBank/DDBJ databases">
        <authorList>
            <person name="Meier V. D."/>
        </authorList>
    </citation>
    <scope>NUCLEOTIDE SEQUENCE</scope>
    <source>
        <strain evidence="10">AVDCRST_MAG16</strain>
    </source>
</reference>
<dbReference type="InterPro" id="IPR027417">
    <property type="entry name" value="P-loop_NTPase"/>
</dbReference>
<dbReference type="InterPro" id="IPR011545">
    <property type="entry name" value="DEAD/DEAH_box_helicase_dom"/>
</dbReference>
<evidence type="ECO:0000256" key="3">
    <source>
        <dbReference type="ARBA" id="ARBA00022801"/>
    </source>
</evidence>
<dbReference type="SUPFAM" id="SSF52540">
    <property type="entry name" value="P-loop containing nucleoside triphosphate hydrolases"/>
    <property type="match status" value="2"/>
</dbReference>
<dbReference type="SMART" id="SM00491">
    <property type="entry name" value="HELICc2"/>
    <property type="match status" value="1"/>
</dbReference>
<feature type="compositionally biased region" description="Basic and acidic residues" evidence="8">
    <location>
        <begin position="691"/>
        <end position="700"/>
    </location>
</feature>
<evidence type="ECO:0000313" key="10">
    <source>
        <dbReference type="EMBL" id="CAA9350586.1"/>
    </source>
</evidence>
<comment type="similarity">
    <text evidence="5">Belongs to the helicase family. DinG subfamily.</text>
</comment>
<evidence type="ECO:0000256" key="7">
    <source>
        <dbReference type="ARBA" id="ARBA00048954"/>
    </source>
</evidence>
<dbReference type="PANTHER" id="PTHR11472">
    <property type="entry name" value="DNA REPAIR DEAD HELICASE RAD3/XP-D SUBFAMILY MEMBER"/>
    <property type="match status" value="1"/>
</dbReference>
<comment type="cofactor">
    <cofactor evidence="1">
        <name>[4Fe-4S] cluster</name>
        <dbReference type="ChEBI" id="CHEBI:49883"/>
    </cofactor>
</comment>
<evidence type="ECO:0000256" key="8">
    <source>
        <dbReference type="SAM" id="MobiDB-lite"/>
    </source>
</evidence>
<gene>
    <name evidence="10" type="ORF">AVDCRST_MAG16-2348</name>
</gene>
<dbReference type="InterPro" id="IPR006555">
    <property type="entry name" value="ATP-dep_Helicase_C"/>
</dbReference>
<dbReference type="EC" id="5.6.2.3" evidence="6"/>
<comment type="catalytic activity">
    <reaction evidence="7">
        <text>ATP + H2O = ADP + phosphate + H(+)</text>
        <dbReference type="Rhea" id="RHEA:13065"/>
        <dbReference type="ChEBI" id="CHEBI:15377"/>
        <dbReference type="ChEBI" id="CHEBI:15378"/>
        <dbReference type="ChEBI" id="CHEBI:30616"/>
        <dbReference type="ChEBI" id="CHEBI:43474"/>
        <dbReference type="ChEBI" id="CHEBI:456216"/>
        <dbReference type="EC" id="5.6.2.3"/>
    </reaction>
</comment>
<dbReference type="EMBL" id="CADCUE010000217">
    <property type="protein sequence ID" value="CAA9350586.1"/>
    <property type="molecule type" value="Genomic_DNA"/>
</dbReference>
<evidence type="ECO:0000256" key="1">
    <source>
        <dbReference type="ARBA" id="ARBA00001966"/>
    </source>
</evidence>
<evidence type="ECO:0000256" key="2">
    <source>
        <dbReference type="ARBA" id="ARBA00022741"/>
    </source>
</evidence>
<keyword evidence="2" id="KW-0547">Nucleotide-binding</keyword>
<dbReference type="Pfam" id="PF13307">
    <property type="entry name" value="Helicase_C_2"/>
    <property type="match status" value="1"/>
</dbReference>
<dbReference type="Pfam" id="PF00270">
    <property type="entry name" value="DEAD"/>
    <property type="match status" value="1"/>
</dbReference>
<accession>A0A6J4M675</accession>
<evidence type="ECO:0000256" key="5">
    <source>
        <dbReference type="ARBA" id="ARBA00038058"/>
    </source>
</evidence>
<keyword evidence="10" id="KW-0347">Helicase</keyword>
<dbReference type="PANTHER" id="PTHR11472:SF34">
    <property type="entry name" value="REGULATOR OF TELOMERE ELONGATION HELICASE 1"/>
    <property type="match status" value="1"/>
</dbReference>
<dbReference type="InterPro" id="IPR014001">
    <property type="entry name" value="Helicase_ATP-bd"/>
</dbReference>
<evidence type="ECO:0000256" key="4">
    <source>
        <dbReference type="ARBA" id="ARBA00022840"/>
    </source>
</evidence>
<dbReference type="AlphaFoldDB" id="A0A6J4M675"/>
<dbReference type="Gene3D" id="3.40.50.300">
    <property type="entry name" value="P-loop containing nucleotide triphosphate hydrolases"/>
    <property type="match status" value="2"/>
</dbReference>
<dbReference type="SMART" id="SM00487">
    <property type="entry name" value="DEXDc"/>
    <property type="match status" value="1"/>
</dbReference>
<dbReference type="GO" id="GO:0005524">
    <property type="term" value="F:ATP binding"/>
    <property type="evidence" value="ECO:0007669"/>
    <property type="project" value="UniProtKB-KW"/>
</dbReference>
<name>A0A6J4M675_9ACTN</name>